<dbReference type="CDD" id="cd00009">
    <property type="entry name" value="AAA"/>
    <property type="match status" value="1"/>
</dbReference>
<dbReference type="AlphaFoldDB" id="A0A9W6ZRU2"/>
<dbReference type="FunFam" id="3.40.50.300:FF:000129">
    <property type="entry name" value="Replication factor C subunit 5"/>
    <property type="match status" value="1"/>
</dbReference>
<evidence type="ECO:0000256" key="6">
    <source>
        <dbReference type="ARBA" id="ARBA00023242"/>
    </source>
</evidence>
<dbReference type="EMBL" id="BRXZ01000841">
    <property type="protein sequence ID" value="GMH55404.1"/>
    <property type="molecule type" value="Genomic_DNA"/>
</dbReference>
<gene>
    <name evidence="9" type="ORF">TrRE_jg11812</name>
</gene>
<feature type="domain" description="AAA+ ATPase" evidence="8">
    <location>
        <begin position="84"/>
        <end position="222"/>
    </location>
</feature>
<dbReference type="PANTHER" id="PTHR11669">
    <property type="entry name" value="REPLICATION FACTOR C / DNA POLYMERASE III GAMMA-TAU SUBUNIT"/>
    <property type="match status" value="1"/>
</dbReference>
<dbReference type="InterPro" id="IPR013748">
    <property type="entry name" value="Rep_factorC_C"/>
</dbReference>
<comment type="subcellular location">
    <subcellularLocation>
        <location evidence="1">Nucleus</location>
    </subcellularLocation>
</comment>
<feature type="region of interest" description="Disordered" evidence="7">
    <location>
        <begin position="1"/>
        <end position="44"/>
    </location>
</feature>
<dbReference type="Gene3D" id="1.20.272.10">
    <property type="match status" value="1"/>
</dbReference>
<dbReference type="Pfam" id="PF00004">
    <property type="entry name" value="AAA"/>
    <property type="match status" value="1"/>
</dbReference>
<evidence type="ECO:0000256" key="5">
    <source>
        <dbReference type="ARBA" id="ARBA00022840"/>
    </source>
</evidence>
<dbReference type="GO" id="GO:0005634">
    <property type="term" value="C:nucleus"/>
    <property type="evidence" value="ECO:0007669"/>
    <property type="project" value="UniProtKB-SubCell"/>
</dbReference>
<comment type="similarity">
    <text evidence="2">Belongs to the activator 1 small subunits family.</text>
</comment>
<dbReference type="SUPFAM" id="SSF52540">
    <property type="entry name" value="P-loop containing nucleoside triphosphate hydrolases"/>
    <property type="match status" value="1"/>
</dbReference>
<name>A0A9W6ZRU2_9STRA</name>
<evidence type="ECO:0000256" key="1">
    <source>
        <dbReference type="ARBA" id="ARBA00004123"/>
    </source>
</evidence>
<dbReference type="InterPro" id="IPR003959">
    <property type="entry name" value="ATPase_AAA_core"/>
</dbReference>
<dbReference type="InterPro" id="IPR047854">
    <property type="entry name" value="RFC_lid"/>
</dbReference>
<proteinExistence type="inferred from homology"/>
<keyword evidence="5" id="KW-0067">ATP-binding</keyword>
<dbReference type="CDD" id="cd18140">
    <property type="entry name" value="HLD_clamp_RFC"/>
    <property type="match status" value="1"/>
</dbReference>
<dbReference type="GO" id="GO:0005524">
    <property type="term" value="F:ATP binding"/>
    <property type="evidence" value="ECO:0007669"/>
    <property type="project" value="UniProtKB-KW"/>
</dbReference>
<dbReference type="Pfam" id="PF21960">
    <property type="entry name" value="RCF1-5-like_lid"/>
    <property type="match status" value="1"/>
</dbReference>
<evidence type="ECO:0000259" key="8">
    <source>
        <dbReference type="SMART" id="SM00382"/>
    </source>
</evidence>
<organism evidence="9 10">
    <name type="scientific">Triparma retinervis</name>
    <dbReference type="NCBI Taxonomy" id="2557542"/>
    <lineage>
        <taxon>Eukaryota</taxon>
        <taxon>Sar</taxon>
        <taxon>Stramenopiles</taxon>
        <taxon>Ochrophyta</taxon>
        <taxon>Bolidophyceae</taxon>
        <taxon>Parmales</taxon>
        <taxon>Triparmaceae</taxon>
        <taxon>Triparma</taxon>
    </lineage>
</organism>
<dbReference type="PANTHER" id="PTHR11669:SF20">
    <property type="entry name" value="REPLICATION FACTOR C SUBUNIT 4"/>
    <property type="match status" value="1"/>
</dbReference>
<accession>A0A9W6ZRU2</accession>
<dbReference type="FunFam" id="1.20.272.10:FF:000011">
    <property type="entry name" value="Replication factor C subunit 2"/>
    <property type="match status" value="1"/>
</dbReference>
<dbReference type="Gene3D" id="1.10.8.60">
    <property type="match status" value="1"/>
</dbReference>
<dbReference type="InterPro" id="IPR008921">
    <property type="entry name" value="DNA_pol3_clamp-load_cplx_C"/>
</dbReference>
<dbReference type="Pfam" id="PF08542">
    <property type="entry name" value="Rep_fac_C"/>
    <property type="match status" value="1"/>
</dbReference>
<dbReference type="Gene3D" id="3.40.50.300">
    <property type="entry name" value="P-loop containing nucleotide triphosphate hydrolases"/>
    <property type="match status" value="1"/>
</dbReference>
<dbReference type="InterPro" id="IPR050238">
    <property type="entry name" value="DNA_Rep/Repair_Clamp_Loader"/>
</dbReference>
<evidence type="ECO:0000256" key="7">
    <source>
        <dbReference type="SAM" id="MobiDB-lite"/>
    </source>
</evidence>
<dbReference type="Proteomes" id="UP001165082">
    <property type="component" value="Unassembled WGS sequence"/>
</dbReference>
<dbReference type="InterPro" id="IPR027417">
    <property type="entry name" value="P-loop_NTPase"/>
</dbReference>
<dbReference type="OrthoDB" id="4199794at2759"/>
<dbReference type="GO" id="GO:0006261">
    <property type="term" value="P:DNA-templated DNA replication"/>
    <property type="evidence" value="ECO:0007669"/>
    <property type="project" value="TreeGrafter"/>
</dbReference>
<evidence type="ECO:0000313" key="9">
    <source>
        <dbReference type="EMBL" id="GMH55404.1"/>
    </source>
</evidence>
<dbReference type="SMART" id="SM00382">
    <property type="entry name" value="AAA"/>
    <property type="match status" value="1"/>
</dbReference>
<dbReference type="GO" id="GO:0005663">
    <property type="term" value="C:DNA replication factor C complex"/>
    <property type="evidence" value="ECO:0007669"/>
    <property type="project" value="TreeGrafter"/>
</dbReference>
<sequence length="382" mass="41737">MGPKSSPKIFPPFQLEMPNTEAMDLSDPPSTSLDVDSDDDFLPSSASAKRELPWVEKYRPKSLTDVAHQTETVATLTNAVATGNLPHLLFYGPPGTGKTTMALALARTLWGQRIFKDRVLEMNASDERGISIVRNKVKNFANLTVSKPTAEDLKDHPCPPFKLIILDESDTMTVDAQSALRRVIESHSRITRFCLICNYVTRIIAPITSRCAKFRFQPLPGESMKGRLLEICSGENVTVIPEVIDKVISLSNGDMRSAVTTLQSCYNLTSGGAVKVSDVEEMSGRCPTKAVEPMWEACKSKSFSAMQTSVEDLVCSGYPGVEILKALSSIVVASPLLDDSYKAKVCVKIGRADKTLVEGADETLQIMDVGGNIIKAFEARRN</sequence>
<dbReference type="NCBIfam" id="NF001679">
    <property type="entry name" value="PRK00440.1"/>
    <property type="match status" value="1"/>
</dbReference>
<keyword evidence="6" id="KW-0539">Nucleus</keyword>
<evidence type="ECO:0000256" key="4">
    <source>
        <dbReference type="ARBA" id="ARBA00022741"/>
    </source>
</evidence>
<protein>
    <recommendedName>
        <fullName evidence="8">AAA+ ATPase domain-containing protein</fullName>
    </recommendedName>
</protein>
<keyword evidence="10" id="KW-1185">Reference proteome</keyword>
<reference evidence="9" key="1">
    <citation type="submission" date="2022-07" db="EMBL/GenBank/DDBJ databases">
        <title>Genome analysis of Parmales, a sister group of diatoms, reveals the evolutionary specialization of diatoms from phago-mixotrophs to photoautotrophs.</title>
        <authorList>
            <person name="Ban H."/>
            <person name="Sato S."/>
            <person name="Yoshikawa S."/>
            <person name="Kazumasa Y."/>
            <person name="Nakamura Y."/>
            <person name="Ichinomiya M."/>
            <person name="Saitoh K."/>
            <person name="Sato N."/>
            <person name="Blanc-Mathieu R."/>
            <person name="Endo H."/>
            <person name="Kuwata A."/>
            <person name="Ogata H."/>
        </authorList>
    </citation>
    <scope>NUCLEOTIDE SEQUENCE</scope>
</reference>
<dbReference type="InterPro" id="IPR003593">
    <property type="entry name" value="AAA+_ATPase"/>
</dbReference>
<dbReference type="GO" id="GO:0016887">
    <property type="term" value="F:ATP hydrolysis activity"/>
    <property type="evidence" value="ECO:0007669"/>
    <property type="project" value="InterPro"/>
</dbReference>
<dbReference type="GO" id="GO:0003689">
    <property type="term" value="F:DNA clamp loader activity"/>
    <property type="evidence" value="ECO:0007669"/>
    <property type="project" value="TreeGrafter"/>
</dbReference>
<dbReference type="GO" id="GO:0006281">
    <property type="term" value="P:DNA repair"/>
    <property type="evidence" value="ECO:0007669"/>
    <property type="project" value="TreeGrafter"/>
</dbReference>
<evidence type="ECO:0000313" key="10">
    <source>
        <dbReference type="Proteomes" id="UP001165082"/>
    </source>
</evidence>
<evidence type="ECO:0000256" key="2">
    <source>
        <dbReference type="ARBA" id="ARBA00005378"/>
    </source>
</evidence>
<comment type="caution">
    <text evidence="9">The sequence shown here is derived from an EMBL/GenBank/DDBJ whole genome shotgun (WGS) entry which is preliminary data.</text>
</comment>
<evidence type="ECO:0000256" key="3">
    <source>
        <dbReference type="ARBA" id="ARBA00022705"/>
    </source>
</evidence>
<keyword evidence="4" id="KW-0547">Nucleotide-binding</keyword>
<dbReference type="SUPFAM" id="SSF48019">
    <property type="entry name" value="post-AAA+ oligomerization domain-like"/>
    <property type="match status" value="1"/>
</dbReference>
<dbReference type="GO" id="GO:0003677">
    <property type="term" value="F:DNA binding"/>
    <property type="evidence" value="ECO:0007669"/>
    <property type="project" value="InterPro"/>
</dbReference>
<keyword evidence="3" id="KW-0235">DNA replication</keyword>